<reference evidence="3 4" key="1">
    <citation type="submission" date="2018-08" db="EMBL/GenBank/DDBJ databases">
        <title>A genome reference for cultivated species of the human gut microbiota.</title>
        <authorList>
            <person name="Zou Y."/>
            <person name="Xue W."/>
            <person name="Luo G."/>
        </authorList>
    </citation>
    <scope>NUCLEOTIDE SEQUENCE [LARGE SCALE GENOMIC DNA]</scope>
    <source>
        <strain evidence="3 4">AM33-3BH</strain>
    </source>
</reference>
<organism evidence="3 4">
    <name type="scientific">Streptococcus parasanguinis</name>
    <dbReference type="NCBI Taxonomy" id="1318"/>
    <lineage>
        <taxon>Bacteria</taxon>
        <taxon>Bacillati</taxon>
        <taxon>Bacillota</taxon>
        <taxon>Bacilli</taxon>
        <taxon>Lactobacillales</taxon>
        <taxon>Streptococcaceae</taxon>
        <taxon>Streptococcus</taxon>
    </lineage>
</organism>
<dbReference type="InterPro" id="IPR010330">
    <property type="entry name" value="CoiA_nuc"/>
</dbReference>
<dbReference type="Proteomes" id="UP000285773">
    <property type="component" value="Unassembled WGS sequence"/>
</dbReference>
<dbReference type="EMBL" id="QSIO01000002">
    <property type="protein sequence ID" value="RHC94876.1"/>
    <property type="molecule type" value="Genomic_DNA"/>
</dbReference>
<protein>
    <submittedName>
        <fullName evidence="3">Competence protein CoiA</fullName>
    </submittedName>
</protein>
<dbReference type="Pfam" id="PF25164">
    <property type="entry name" value="CoiA_N"/>
    <property type="match status" value="1"/>
</dbReference>
<feature type="domain" description="Competence protein CoiA-like N-terminal" evidence="2">
    <location>
        <begin position="17"/>
        <end position="57"/>
    </location>
</feature>
<gene>
    <name evidence="3" type="ORF">DW820_05940</name>
</gene>
<evidence type="ECO:0000313" key="4">
    <source>
        <dbReference type="Proteomes" id="UP000285773"/>
    </source>
</evidence>
<sequence length="316" mass="37859">MFIAMDNNQKRWNCMEEIPAVTEGPFYCLACHSPVRLKNGSVLRAHFAHIKLQHCPYHHEAESFEHLELKACLYDWASKESHTEVESYLADFQQIADLLVADKNLALEVQCSSLSLERLKERSDAYRSNGYQVYWLLGKKLWLKERLTKLQAGFLYFSQNRGFHLWELDLTKKELRLQYLIHEDLRGRLHYQTEIFPFGQRSLLEVLRTPYLSQPMEQMAVELDRTFLTYIQQQLFYRHPKWLKLQEELYLQGHHLMELGLDFFYPLCRPILSQNLLQIKEDVEGYYQQFMTYYQSQGIQPVQILYPPRFYAQQKR</sequence>
<feature type="domain" description="Competence protein CoiA nuclease-like" evidence="1">
    <location>
        <begin position="62"/>
        <end position="205"/>
    </location>
</feature>
<evidence type="ECO:0000313" key="3">
    <source>
        <dbReference type="EMBL" id="RHC94876.1"/>
    </source>
</evidence>
<proteinExistence type="predicted"/>
<dbReference type="PIRSF" id="PIRSF007487">
    <property type="entry name" value="Competence-induced_CoiA_bac"/>
    <property type="match status" value="1"/>
</dbReference>
<name>A0A414CIN2_STRPA</name>
<dbReference type="InterPro" id="IPR021176">
    <property type="entry name" value="Competence-induced_CoiA"/>
</dbReference>
<dbReference type="AlphaFoldDB" id="A0A414CIN2"/>
<evidence type="ECO:0000259" key="1">
    <source>
        <dbReference type="Pfam" id="PF06054"/>
    </source>
</evidence>
<evidence type="ECO:0000259" key="2">
    <source>
        <dbReference type="Pfam" id="PF25164"/>
    </source>
</evidence>
<comment type="caution">
    <text evidence="3">The sequence shown here is derived from an EMBL/GenBank/DDBJ whole genome shotgun (WGS) entry which is preliminary data.</text>
</comment>
<dbReference type="InterPro" id="IPR057253">
    <property type="entry name" value="CoiA-like_N"/>
</dbReference>
<accession>A0A414CIN2</accession>
<dbReference type="RefSeq" id="WP_118095723.1">
    <property type="nucleotide sequence ID" value="NZ_QSIO01000002.1"/>
</dbReference>
<dbReference type="Pfam" id="PF06054">
    <property type="entry name" value="CoiA_nuc"/>
    <property type="match status" value="1"/>
</dbReference>